<name>A0A1I0C427_9GAMM</name>
<protein>
    <submittedName>
        <fullName evidence="1">CRISPR-associated protein Cas2</fullName>
    </submittedName>
</protein>
<evidence type="ECO:0000313" key="1">
    <source>
        <dbReference type="EMBL" id="SET13687.1"/>
    </source>
</evidence>
<dbReference type="RefSeq" id="WP_093319186.1">
    <property type="nucleotide sequence ID" value="NZ_FOHV01000009.1"/>
</dbReference>
<dbReference type="Gene3D" id="3.30.70.240">
    <property type="match status" value="1"/>
</dbReference>
<dbReference type="Proteomes" id="UP000242642">
    <property type="component" value="Unassembled WGS sequence"/>
</dbReference>
<organism evidence="1 2">
    <name type="scientific">Thorsellia anophelis DSM 18579</name>
    <dbReference type="NCBI Taxonomy" id="1123402"/>
    <lineage>
        <taxon>Bacteria</taxon>
        <taxon>Pseudomonadati</taxon>
        <taxon>Pseudomonadota</taxon>
        <taxon>Gammaproteobacteria</taxon>
        <taxon>Enterobacterales</taxon>
        <taxon>Thorselliaceae</taxon>
        <taxon>Thorsellia</taxon>
    </lineage>
</organism>
<proteinExistence type="predicted"/>
<dbReference type="InterPro" id="IPR010152">
    <property type="entry name" value="CRISPR-assoc_prot_Cas2_sub"/>
</dbReference>
<gene>
    <name evidence="1" type="ORF">SAMN02583745_01476</name>
</gene>
<reference evidence="2" key="1">
    <citation type="submission" date="2016-10" db="EMBL/GenBank/DDBJ databases">
        <authorList>
            <person name="Varghese N."/>
            <person name="Submissions S."/>
        </authorList>
    </citation>
    <scope>NUCLEOTIDE SEQUENCE [LARGE SCALE GENOMIC DNA]</scope>
    <source>
        <strain evidence="2">DSM 18579</strain>
    </source>
</reference>
<keyword evidence="2" id="KW-1185">Reference proteome</keyword>
<dbReference type="NCBIfam" id="TIGR01873">
    <property type="entry name" value="cas_CT1978"/>
    <property type="match status" value="1"/>
</dbReference>
<dbReference type="OrthoDB" id="8527479at2"/>
<dbReference type="Pfam" id="PF09707">
    <property type="entry name" value="Cas_Cas2CT1978"/>
    <property type="match status" value="1"/>
</dbReference>
<evidence type="ECO:0000313" key="2">
    <source>
        <dbReference type="Proteomes" id="UP000242642"/>
    </source>
</evidence>
<sequence>MLIVIANDLPPAVRGRMKLWFIEPRPNIFISGLTDHVANKVVSYLYDFCTPAAGVLIIKSISRAPGYELSFIGSPTKELIEISGLQLIIEKTRL</sequence>
<dbReference type="AlphaFoldDB" id="A0A1I0C427"/>
<dbReference type="STRING" id="1123402.SAMN02583745_01476"/>
<accession>A0A1I0C427</accession>
<dbReference type="EMBL" id="FOHV01000009">
    <property type="protein sequence ID" value="SET13687.1"/>
    <property type="molecule type" value="Genomic_DNA"/>
</dbReference>